<accession>B4K2J8</accession>
<feature type="region of interest" description="Disordered" evidence="1">
    <location>
        <begin position="47"/>
        <end position="71"/>
    </location>
</feature>
<dbReference type="PhylomeDB" id="B4K2J8"/>
<dbReference type="eggNOG" id="ENOG502TBG5">
    <property type="taxonomic scope" value="Eukaryota"/>
</dbReference>
<evidence type="ECO:0000313" key="2">
    <source>
        <dbReference type="EMBL" id="EDW05065.1"/>
    </source>
</evidence>
<sequence>MLQGHNRGCQATDANLKLPDCSISNSSVKKNLIASSMRHFSQLSNKLNQRHRTNQAQAESVGAASAPTHATTNNTVPHLTISFMAPNSQMATQQQQQQPLLSAAPAIGPNNNWSSCSNMPAADNYHQIPATSHYCQYANFPQPQVQQQQYLGAPAAYGNCCSSCCLLRPTSTQTSLGYCHPPGVASYCSHHLQQPTQLYPTARLPQQRINNCYYYPVQCHCQRYKAFYDNQQQQQQLLHDQCIFPADRISMDSPLASLSLPKQVEKSEQKSTFRAKTFDPQEATFLTKHKQPEYPNNLPQ</sequence>
<proteinExistence type="predicted"/>
<protein>
    <submittedName>
        <fullName evidence="2">GH11759</fullName>
    </submittedName>
</protein>
<dbReference type="AlphaFoldDB" id="B4K2J8"/>
<reference evidence="2 3" key="1">
    <citation type="journal article" date="2007" name="Nature">
        <title>Evolution of genes and genomes on the Drosophila phylogeny.</title>
        <authorList>
            <consortium name="Drosophila 12 Genomes Consortium"/>
            <person name="Clark A.G."/>
            <person name="Eisen M.B."/>
            <person name="Smith D.R."/>
            <person name="Bergman C.M."/>
            <person name="Oliver B."/>
            <person name="Markow T.A."/>
            <person name="Kaufman T.C."/>
            <person name="Kellis M."/>
            <person name="Gelbart W."/>
            <person name="Iyer V.N."/>
            <person name="Pollard D.A."/>
            <person name="Sackton T.B."/>
            <person name="Larracuente A.M."/>
            <person name="Singh N.D."/>
            <person name="Abad J.P."/>
            <person name="Abt D.N."/>
            <person name="Adryan B."/>
            <person name="Aguade M."/>
            <person name="Akashi H."/>
            <person name="Anderson W.W."/>
            <person name="Aquadro C.F."/>
            <person name="Ardell D.H."/>
            <person name="Arguello R."/>
            <person name="Artieri C.G."/>
            <person name="Barbash D.A."/>
            <person name="Barker D."/>
            <person name="Barsanti P."/>
            <person name="Batterham P."/>
            <person name="Batzoglou S."/>
            <person name="Begun D."/>
            <person name="Bhutkar A."/>
            <person name="Blanco E."/>
            <person name="Bosak S.A."/>
            <person name="Bradley R.K."/>
            <person name="Brand A.D."/>
            <person name="Brent M.R."/>
            <person name="Brooks A.N."/>
            <person name="Brown R.H."/>
            <person name="Butlin R.K."/>
            <person name="Caggese C."/>
            <person name="Calvi B.R."/>
            <person name="Bernardo de Carvalho A."/>
            <person name="Caspi A."/>
            <person name="Castrezana S."/>
            <person name="Celniker S.E."/>
            <person name="Chang J.L."/>
            <person name="Chapple C."/>
            <person name="Chatterji S."/>
            <person name="Chinwalla A."/>
            <person name="Civetta A."/>
            <person name="Clifton S.W."/>
            <person name="Comeron J.M."/>
            <person name="Costello J.C."/>
            <person name="Coyne J.A."/>
            <person name="Daub J."/>
            <person name="David R.G."/>
            <person name="Delcher A.L."/>
            <person name="Delehaunty K."/>
            <person name="Do C.B."/>
            <person name="Ebling H."/>
            <person name="Edwards K."/>
            <person name="Eickbush T."/>
            <person name="Evans J.D."/>
            <person name="Filipski A."/>
            <person name="Findeiss S."/>
            <person name="Freyhult E."/>
            <person name="Fulton L."/>
            <person name="Fulton R."/>
            <person name="Garcia A.C."/>
            <person name="Gardiner A."/>
            <person name="Garfield D.A."/>
            <person name="Garvin B.E."/>
            <person name="Gibson G."/>
            <person name="Gilbert D."/>
            <person name="Gnerre S."/>
            <person name="Godfrey J."/>
            <person name="Good R."/>
            <person name="Gotea V."/>
            <person name="Gravely B."/>
            <person name="Greenberg A.J."/>
            <person name="Griffiths-Jones S."/>
            <person name="Gross S."/>
            <person name="Guigo R."/>
            <person name="Gustafson E.A."/>
            <person name="Haerty W."/>
            <person name="Hahn M.W."/>
            <person name="Halligan D.L."/>
            <person name="Halpern A.L."/>
            <person name="Halter G.M."/>
            <person name="Han M.V."/>
            <person name="Heger A."/>
            <person name="Hillier L."/>
            <person name="Hinrichs A.S."/>
            <person name="Holmes I."/>
            <person name="Hoskins R.A."/>
            <person name="Hubisz M.J."/>
            <person name="Hultmark D."/>
            <person name="Huntley M.A."/>
            <person name="Jaffe D.B."/>
            <person name="Jagadeeshan S."/>
            <person name="Jeck W.R."/>
            <person name="Johnson J."/>
            <person name="Jones C.D."/>
            <person name="Jordan W.C."/>
            <person name="Karpen G.H."/>
            <person name="Kataoka E."/>
            <person name="Keightley P.D."/>
            <person name="Kheradpour P."/>
            <person name="Kirkness E.F."/>
            <person name="Koerich L.B."/>
            <person name="Kristiansen K."/>
            <person name="Kudrna D."/>
            <person name="Kulathinal R.J."/>
            <person name="Kumar S."/>
            <person name="Kwok R."/>
            <person name="Lander E."/>
            <person name="Langley C.H."/>
            <person name="Lapoint R."/>
            <person name="Lazzaro B.P."/>
            <person name="Lee S.J."/>
            <person name="Levesque L."/>
            <person name="Li R."/>
            <person name="Lin C.F."/>
            <person name="Lin M.F."/>
            <person name="Lindblad-Toh K."/>
            <person name="Llopart A."/>
            <person name="Long M."/>
            <person name="Low L."/>
            <person name="Lozovsky E."/>
            <person name="Lu J."/>
            <person name="Luo M."/>
            <person name="Machado C.A."/>
            <person name="Makalowski W."/>
            <person name="Marzo M."/>
            <person name="Matsuda M."/>
            <person name="Matzkin L."/>
            <person name="McAllister B."/>
            <person name="McBride C.S."/>
            <person name="McKernan B."/>
            <person name="McKernan K."/>
            <person name="Mendez-Lago M."/>
            <person name="Minx P."/>
            <person name="Mollenhauer M.U."/>
            <person name="Montooth K."/>
            <person name="Mount S.M."/>
            <person name="Mu X."/>
            <person name="Myers E."/>
            <person name="Negre B."/>
            <person name="Newfeld S."/>
            <person name="Nielsen R."/>
            <person name="Noor M.A."/>
            <person name="O'Grady P."/>
            <person name="Pachter L."/>
            <person name="Papaceit M."/>
            <person name="Parisi M.J."/>
            <person name="Parisi M."/>
            <person name="Parts L."/>
            <person name="Pedersen J.S."/>
            <person name="Pesole G."/>
            <person name="Phillippy A.M."/>
            <person name="Ponting C.P."/>
            <person name="Pop M."/>
            <person name="Porcelli D."/>
            <person name="Powell J.R."/>
            <person name="Prohaska S."/>
            <person name="Pruitt K."/>
            <person name="Puig M."/>
            <person name="Quesneville H."/>
            <person name="Ram K.R."/>
            <person name="Rand D."/>
            <person name="Rasmussen M.D."/>
            <person name="Reed L.K."/>
            <person name="Reenan R."/>
            <person name="Reily A."/>
            <person name="Remington K.A."/>
            <person name="Rieger T.T."/>
            <person name="Ritchie M.G."/>
            <person name="Robin C."/>
            <person name="Rogers Y.H."/>
            <person name="Rohde C."/>
            <person name="Rozas J."/>
            <person name="Rubenfield M.J."/>
            <person name="Ruiz A."/>
            <person name="Russo S."/>
            <person name="Salzberg S.L."/>
            <person name="Sanchez-Gracia A."/>
            <person name="Saranga D.J."/>
            <person name="Sato H."/>
            <person name="Schaeffer S.W."/>
            <person name="Schatz M.C."/>
            <person name="Schlenke T."/>
            <person name="Schwartz R."/>
            <person name="Segarra C."/>
            <person name="Singh R.S."/>
            <person name="Sirot L."/>
            <person name="Sirota M."/>
            <person name="Sisneros N.B."/>
            <person name="Smith C.D."/>
            <person name="Smith T.F."/>
            <person name="Spieth J."/>
            <person name="Stage D.E."/>
            <person name="Stark A."/>
            <person name="Stephan W."/>
            <person name="Strausberg R.L."/>
            <person name="Strempel S."/>
            <person name="Sturgill D."/>
            <person name="Sutton G."/>
            <person name="Sutton G.G."/>
            <person name="Tao W."/>
            <person name="Teichmann S."/>
            <person name="Tobari Y.N."/>
            <person name="Tomimura Y."/>
            <person name="Tsolas J.M."/>
            <person name="Valente V.L."/>
            <person name="Venter E."/>
            <person name="Venter J.C."/>
            <person name="Vicario S."/>
            <person name="Vieira F.G."/>
            <person name="Vilella A.J."/>
            <person name="Villasante A."/>
            <person name="Walenz B."/>
            <person name="Wang J."/>
            <person name="Wasserman M."/>
            <person name="Watts T."/>
            <person name="Wilson D."/>
            <person name="Wilson R.K."/>
            <person name="Wing R.A."/>
            <person name="Wolfner M.F."/>
            <person name="Wong A."/>
            <person name="Wong G.K."/>
            <person name="Wu C.I."/>
            <person name="Wu G."/>
            <person name="Yamamoto D."/>
            <person name="Yang H.P."/>
            <person name="Yang S.P."/>
            <person name="Yorke J.A."/>
            <person name="Yoshida K."/>
            <person name="Zdobnov E."/>
            <person name="Zhang P."/>
            <person name="Zhang Y."/>
            <person name="Zimin A.V."/>
            <person name="Baldwin J."/>
            <person name="Abdouelleil A."/>
            <person name="Abdulkadir J."/>
            <person name="Abebe A."/>
            <person name="Abera B."/>
            <person name="Abreu J."/>
            <person name="Acer S.C."/>
            <person name="Aftuck L."/>
            <person name="Alexander A."/>
            <person name="An P."/>
            <person name="Anderson E."/>
            <person name="Anderson S."/>
            <person name="Arachi H."/>
            <person name="Azer M."/>
            <person name="Bachantsang P."/>
            <person name="Barry A."/>
            <person name="Bayul T."/>
            <person name="Berlin A."/>
            <person name="Bessette D."/>
            <person name="Bloom T."/>
            <person name="Blye J."/>
            <person name="Boguslavskiy L."/>
            <person name="Bonnet C."/>
            <person name="Boukhgalter B."/>
            <person name="Bourzgui I."/>
            <person name="Brown A."/>
            <person name="Cahill P."/>
            <person name="Channer S."/>
            <person name="Cheshatsang Y."/>
            <person name="Chuda L."/>
            <person name="Citroen M."/>
            <person name="Collymore A."/>
            <person name="Cooke P."/>
            <person name="Costello M."/>
            <person name="D'Aco K."/>
            <person name="Daza R."/>
            <person name="De Haan G."/>
            <person name="DeGray S."/>
            <person name="DeMaso C."/>
            <person name="Dhargay N."/>
            <person name="Dooley K."/>
            <person name="Dooley E."/>
            <person name="Doricent M."/>
            <person name="Dorje P."/>
            <person name="Dorjee K."/>
            <person name="Dupes A."/>
            <person name="Elong R."/>
            <person name="Falk J."/>
            <person name="Farina A."/>
            <person name="Faro S."/>
            <person name="Ferguson D."/>
            <person name="Fisher S."/>
            <person name="Foley C.D."/>
            <person name="Franke A."/>
            <person name="Friedrich D."/>
            <person name="Gadbois L."/>
            <person name="Gearin G."/>
            <person name="Gearin C.R."/>
            <person name="Giannoukos G."/>
            <person name="Goode T."/>
            <person name="Graham J."/>
            <person name="Grandbois E."/>
            <person name="Grewal S."/>
            <person name="Gyaltsen K."/>
            <person name="Hafez N."/>
            <person name="Hagos B."/>
            <person name="Hall J."/>
            <person name="Henson C."/>
            <person name="Hollinger A."/>
            <person name="Honan T."/>
            <person name="Huard M.D."/>
            <person name="Hughes L."/>
            <person name="Hurhula B."/>
            <person name="Husby M.E."/>
            <person name="Kamat A."/>
            <person name="Kanga B."/>
            <person name="Kashin S."/>
            <person name="Khazanovich D."/>
            <person name="Kisner P."/>
            <person name="Lance K."/>
            <person name="Lara M."/>
            <person name="Lee W."/>
            <person name="Lennon N."/>
            <person name="Letendre F."/>
            <person name="LeVine R."/>
            <person name="Lipovsky A."/>
            <person name="Liu X."/>
            <person name="Liu J."/>
            <person name="Liu S."/>
            <person name="Lokyitsang T."/>
            <person name="Lokyitsang Y."/>
            <person name="Lubonja R."/>
            <person name="Lui A."/>
            <person name="MacDonald P."/>
            <person name="Magnisalis V."/>
            <person name="Maru K."/>
            <person name="Matthews C."/>
            <person name="McCusker W."/>
            <person name="McDonough S."/>
            <person name="Mehta T."/>
            <person name="Meldrim J."/>
            <person name="Meneus L."/>
            <person name="Mihai O."/>
            <person name="Mihalev A."/>
            <person name="Mihova T."/>
            <person name="Mittelman R."/>
            <person name="Mlenga V."/>
            <person name="Montmayeur A."/>
            <person name="Mulrain L."/>
            <person name="Navidi A."/>
            <person name="Naylor J."/>
            <person name="Negash T."/>
            <person name="Nguyen T."/>
            <person name="Nguyen N."/>
            <person name="Nicol R."/>
            <person name="Norbu C."/>
            <person name="Norbu N."/>
            <person name="Novod N."/>
            <person name="O'Neill B."/>
            <person name="Osman S."/>
            <person name="Markiewicz E."/>
            <person name="Oyono O.L."/>
            <person name="Patti C."/>
            <person name="Phunkhang P."/>
            <person name="Pierre F."/>
            <person name="Priest M."/>
            <person name="Raghuraman S."/>
            <person name="Rege F."/>
            <person name="Reyes R."/>
            <person name="Rise C."/>
            <person name="Rogov P."/>
            <person name="Ross K."/>
            <person name="Ryan E."/>
            <person name="Settipalli S."/>
            <person name="Shea T."/>
            <person name="Sherpa N."/>
            <person name="Shi L."/>
            <person name="Shih D."/>
            <person name="Sparrow T."/>
            <person name="Spaulding J."/>
            <person name="Stalker J."/>
            <person name="Stange-Thomann N."/>
            <person name="Stavropoulos S."/>
            <person name="Stone C."/>
            <person name="Strader C."/>
            <person name="Tesfaye S."/>
            <person name="Thomson T."/>
            <person name="Thoulutsang Y."/>
            <person name="Thoulutsang D."/>
            <person name="Topham K."/>
            <person name="Topping I."/>
            <person name="Tsamla T."/>
            <person name="Vassiliev H."/>
            <person name="Vo A."/>
            <person name="Wangchuk T."/>
            <person name="Wangdi T."/>
            <person name="Weiand M."/>
            <person name="Wilkinson J."/>
            <person name="Wilson A."/>
            <person name="Yadav S."/>
            <person name="Young G."/>
            <person name="Yu Q."/>
            <person name="Zembek L."/>
            <person name="Zhong D."/>
            <person name="Zimmer A."/>
            <person name="Zwirko Z."/>
            <person name="Jaffe D.B."/>
            <person name="Alvarez P."/>
            <person name="Brockman W."/>
            <person name="Butler J."/>
            <person name="Chin C."/>
            <person name="Gnerre S."/>
            <person name="Grabherr M."/>
            <person name="Kleber M."/>
            <person name="Mauceli E."/>
            <person name="MacCallum I."/>
        </authorList>
    </citation>
    <scope>NUCLEOTIDE SEQUENCE [LARGE SCALE GENOMIC DNA]</scope>
    <source>
        <strain evidence="3">Tucson 15287-2541.00</strain>
    </source>
</reference>
<dbReference type="InParanoid" id="B4K2J8"/>
<organism evidence="3">
    <name type="scientific">Drosophila grimshawi</name>
    <name type="common">Hawaiian fruit fly</name>
    <name type="synonym">Idiomyia grimshawi</name>
    <dbReference type="NCBI Taxonomy" id="7222"/>
    <lineage>
        <taxon>Eukaryota</taxon>
        <taxon>Metazoa</taxon>
        <taxon>Ecdysozoa</taxon>
        <taxon>Arthropoda</taxon>
        <taxon>Hexapoda</taxon>
        <taxon>Insecta</taxon>
        <taxon>Pterygota</taxon>
        <taxon>Neoptera</taxon>
        <taxon>Endopterygota</taxon>
        <taxon>Diptera</taxon>
        <taxon>Brachycera</taxon>
        <taxon>Muscomorpha</taxon>
        <taxon>Ephydroidea</taxon>
        <taxon>Drosophilidae</taxon>
        <taxon>Drosophila</taxon>
        <taxon>Hawaiian Drosophila</taxon>
    </lineage>
</organism>
<dbReference type="EMBL" id="CH919324">
    <property type="protein sequence ID" value="EDW05065.1"/>
    <property type="molecule type" value="Genomic_DNA"/>
</dbReference>
<evidence type="ECO:0000256" key="1">
    <source>
        <dbReference type="SAM" id="MobiDB-lite"/>
    </source>
</evidence>
<name>B4K2J8_DROGR</name>
<gene>
    <name evidence="2" type="primary">Dgri\GH11759</name>
    <name evidence="2" type="ORF">Dgri_GH11759</name>
</gene>
<dbReference type="Proteomes" id="UP000001070">
    <property type="component" value="Unassembled WGS sequence"/>
</dbReference>
<dbReference type="HOGENOM" id="CLU_928344_0_0_1"/>
<evidence type="ECO:0000313" key="3">
    <source>
        <dbReference type="Proteomes" id="UP000001070"/>
    </source>
</evidence>
<keyword evidence="3" id="KW-1185">Reference proteome</keyword>